<organism evidence="1">
    <name type="scientific">marine sediment metagenome</name>
    <dbReference type="NCBI Taxonomy" id="412755"/>
    <lineage>
        <taxon>unclassified sequences</taxon>
        <taxon>metagenomes</taxon>
        <taxon>ecological metagenomes</taxon>
    </lineage>
</organism>
<dbReference type="AlphaFoldDB" id="X1MUW6"/>
<protein>
    <submittedName>
        <fullName evidence="1">Uncharacterized protein</fullName>
    </submittedName>
</protein>
<reference evidence="1" key="1">
    <citation type="journal article" date="2014" name="Front. Microbiol.">
        <title>High frequency of phylogenetically diverse reductive dehalogenase-homologous genes in deep subseafloor sedimentary metagenomes.</title>
        <authorList>
            <person name="Kawai M."/>
            <person name="Futagami T."/>
            <person name="Toyoda A."/>
            <person name="Takaki Y."/>
            <person name="Nishi S."/>
            <person name="Hori S."/>
            <person name="Arai W."/>
            <person name="Tsubouchi T."/>
            <person name="Morono Y."/>
            <person name="Uchiyama I."/>
            <person name="Ito T."/>
            <person name="Fujiyama A."/>
            <person name="Inagaki F."/>
            <person name="Takami H."/>
        </authorList>
    </citation>
    <scope>NUCLEOTIDE SEQUENCE</scope>
    <source>
        <strain evidence="1">Expedition CK06-06</strain>
    </source>
</reference>
<sequence length="68" mass="7658">MGLKKIVGIRQYTTFTPAGKVQKMYEVTFTTEKTEGEFTFDIPVDKYEAKLAMGMAQEKADEIDKAMG</sequence>
<name>X1MUW6_9ZZZZ</name>
<accession>X1MUW6</accession>
<proteinExistence type="predicted"/>
<dbReference type="EMBL" id="BARV01020814">
    <property type="protein sequence ID" value="GAI18485.1"/>
    <property type="molecule type" value="Genomic_DNA"/>
</dbReference>
<gene>
    <name evidence="1" type="ORF">S06H3_34639</name>
</gene>
<evidence type="ECO:0000313" key="1">
    <source>
        <dbReference type="EMBL" id="GAI18485.1"/>
    </source>
</evidence>
<comment type="caution">
    <text evidence="1">The sequence shown here is derived from an EMBL/GenBank/DDBJ whole genome shotgun (WGS) entry which is preliminary data.</text>
</comment>